<reference evidence="9" key="1">
    <citation type="submission" date="2021-11" db="EMBL/GenBank/DDBJ databases">
        <title>Cultivation dependent microbiological survey of springs from the worlds oldest radium mine currently devoted to the extraction of radon-saturated water.</title>
        <authorList>
            <person name="Kapinusova G."/>
            <person name="Smrhova T."/>
            <person name="Strejcek M."/>
            <person name="Suman J."/>
            <person name="Jani K."/>
            <person name="Pajer P."/>
            <person name="Uhlik O."/>
        </authorList>
    </citation>
    <scope>NUCLEOTIDE SEQUENCE [LARGE SCALE GENOMIC DNA]</scope>
    <source>
        <strain evidence="9">J379</strain>
    </source>
</reference>
<evidence type="ECO:0000313" key="8">
    <source>
        <dbReference type="EMBL" id="UUY04731.1"/>
    </source>
</evidence>
<evidence type="ECO:0000259" key="7">
    <source>
        <dbReference type="Pfam" id="PF07195"/>
    </source>
</evidence>
<comment type="similarity">
    <text evidence="1 5">Belongs to the FliD family.</text>
</comment>
<keyword evidence="9" id="KW-1185">Reference proteome</keyword>
<evidence type="ECO:0000256" key="1">
    <source>
        <dbReference type="ARBA" id="ARBA00009764"/>
    </source>
</evidence>
<keyword evidence="8" id="KW-0969">Cilium</keyword>
<evidence type="ECO:0000256" key="2">
    <source>
        <dbReference type="ARBA" id="ARBA00011255"/>
    </source>
</evidence>
<dbReference type="Pfam" id="PF07195">
    <property type="entry name" value="FliD_C"/>
    <property type="match status" value="1"/>
</dbReference>
<sequence>MAGIALNGLSSGLDTGTMVSQLMALERQGRTKLEFRQANAQARTDNLADVSSKLNTLKFRAQDFKLASLWNPQQTVEVSDATKISATRTGGAGTGATSIEVIGLASSSQRTFSFTSPAADETWTFGTANVNITAGMTLDETVLAINGQPDTGVIAVNAGGKLVVSSTTTGAGSTFAWSGAALTQDSEKIGTDAQYKVDGGAVQTSSTNTISTAVPGVDITLKAITSSPVSVNVSAPTADRAKIVEKIKGFIEAYNSVVDTVKTLTGDKKVTDPSTTAEARKGSLYADGGLRQLQSSLRSAISSAVDGLTNGDLDQLGEIGITTGAASSTINQDSLAGKLVFDETKFNAAFAANPTDVRKLLGGVSGTNGIAQRFEGLIDPITQTGGVLSNRRTETDSELRRIKDSIERFDDRLTFKETRLRKQFEVMEQMLARQNSIGGALSSALAGLPSS</sequence>
<evidence type="ECO:0000313" key="9">
    <source>
        <dbReference type="Proteomes" id="UP001058860"/>
    </source>
</evidence>
<comment type="subcellular location">
    <subcellularLocation>
        <location evidence="5">Secreted</location>
    </subcellularLocation>
    <subcellularLocation>
        <location evidence="5">Bacterial flagellum</location>
    </subcellularLocation>
</comment>
<keyword evidence="3" id="KW-0175">Coiled coil</keyword>
<gene>
    <name evidence="8" type="primary">fliD</name>
    <name evidence="8" type="ORF">LRS13_04155</name>
</gene>
<evidence type="ECO:0000259" key="6">
    <source>
        <dbReference type="Pfam" id="PF02465"/>
    </source>
</evidence>
<dbReference type="RefSeq" id="WP_353865211.1">
    <property type="nucleotide sequence ID" value="NZ_CP088295.1"/>
</dbReference>
<feature type="domain" description="Flagellar hook-associated protein 2 C-terminal" evidence="7">
    <location>
        <begin position="190"/>
        <end position="435"/>
    </location>
</feature>
<evidence type="ECO:0000256" key="5">
    <source>
        <dbReference type="RuleBase" id="RU362066"/>
    </source>
</evidence>
<dbReference type="Pfam" id="PF02465">
    <property type="entry name" value="FliD_N"/>
    <property type="match status" value="1"/>
</dbReference>
<dbReference type="InterPro" id="IPR003481">
    <property type="entry name" value="FliD_N"/>
</dbReference>
<name>A0ABY5PJ98_9ACTN</name>
<keyword evidence="5" id="KW-0964">Secreted</keyword>
<evidence type="ECO:0000256" key="4">
    <source>
        <dbReference type="ARBA" id="ARBA00023143"/>
    </source>
</evidence>
<keyword evidence="8" id="KW-0282">Flagellum</keyword>
<feature type="domain" description="Flagellar hook-associated protein 2 N-terminal" evidence="6">
    <location>
        <begin position="11"/>
        <end position="107"/>
    </location>
</feature>
<comment type="function">
    <text evidence="5">Required for morphogenesis and for the elongation of the flagellar filament by facilitating polymerization of the flagellin monomers at the tip of growing filament. Forms a capping structure, which prevents flagellin subunits (transported through the central channel of the flagellum) from leaking out without polymerization at the distal end.</text>
</comment>
<protein>
    <recommendedName>
        <fullName evidence="5">Flagellar hook-associated protein 2</fullName>
        <shortName evidence="5">HAP2</shortName>
    </recommendedName>
    <alternativeName>
        <fullName evidence="5">Flagellar cap protein</fullName>
    </alternativeName>
</protein>
<dbReference type="Proteomes" id="UP001058860">
    <property type="component" value="Chromosome"/>
</dbReference>
<keyword evidence="8" id="KW-0966">Cell projection</keyword>
<keyword evidence="4 5" id="KW-0975">Bacterial flagellum</keyword>
<dbReference type="PANTHER" id="PTHR30288">
    <property type="entry name" value="FLAGELLAR CAP/ASSEMBLY PROTEIN FLID"/>
    <property type="match status" value="1"/>
</dbReference>
<accession>A0ABY5PJ98</accession>
<dbReference type="InterPro" id="IPR040026">
    <property type="entry name" value="FliD"/>
</dbReference>
<comment type="subunit">
    <text evidence="2 5">Homopentamer.</text>
</comment>
<organism evidence="8 9">
    <name type="scientific">Svornostia abyssi</name>
    <dbReference type="NCBI Taxonomy" id="2898438"/>
    <lineage>
        <taxon>Bacteria</taxon>
        <taxon>Bacillati</taxon>
        <taxon>Actinomycetota</taxon>
        <taxon>Thermoleophilia</taxon>
        <taxon>Solirubrobacterales</taxon>
        <taxon>Baekduiaceae</taxon>
        <taxon>Svornostia</taxon>
    </lineage>
</organism>
<evidence type="ECO:0000256" key="3">
    <source>
        <dbReference type="ARBA" id="ARBA00023054"/>
    </source>
</evidence>
<dbReference type="EMBL" id="CP088295">
    <property type="protein sequence ID" value="UUY04731.1"/>
    <property type="molecule type" value="Genomic_DNA"/>
</dbReference>
<proteinExistence type="inferred from homology"/>
<dbReference type="PANTHER" id="PTHR30288:SF0">
    <property type="entry name" value="FLAGELLAR HOOK-ASSOCIATED PROTEIN 2"/>
    <property type="match status" value="1"/>
</dbReference>
<dbReference type="InterPro" id="IPR010809">
    <property type="entry name" value="FliD_C"/>
</dbReference>